<comment type="similarity">
    <text evidence="2">Belongs to the replication factor A protein 3 family.</text>
</comment>
<sequence length="119" mass="13126">MSQQQEDGQYPRVNSQNLSNHPSGTIISLVGKVISNDGQVACMQTGEEGGNGNVRVMIEPDSFSGKSTHSVLEVVGCLNEDMTITHFINRDMGEDFDLSVYDQMIRLQSDSKYAHIFTP</sequence>
<protein>
    <recommendedName>
        <fullName evidence="6">Replication factor A protein 3</fullName>
    </recommendedName>
</protein>
<dbReference type="Gene3D" id="2.40.50.140">
    <property type="entry name" value="Nucleic acid-binding proteins"/>
    <property type="match status" value="1"/>
</dbReference>
<dbReference type="GO" id="GO:0003677">
    <property type="term" value="F:DNA binding"/>
    <property type="evidence" value="ECO:0007669"/>
    <property type="project" value="InterPro"/>
</dbReference>
<dbReference type="EMBL" id="HBEL01020807">
    <property type="protein sequence ID" value="CAD8413580.1"/>
    <property type="molecule type" value="Transcribed_RNA"/>
</dbReference>
<reference evidence="5" key="1">
    <citation type="submission" date="2021-01" db="EMBL/GenBank/DDBJ databases">
        <authorList>
            <person name="Corre E."/>
            <person name="Pelletier E."/>
            <person name="Niang G."/>
            <person name="Scheremetjew M."/>
            <person name="Finn R."/>
            <person name="Kale V."/>
            <person name="Holt S."/>
            <person name="Cochrane G."/>
            <person name="Meng A."/>
            <person name="Brown T."/>
            <person name="Cohen L."/>
        </authorList>
    </citation>
    <scope>NUCLEOTIDE SEQUENCE</scope>
    <source>
        <strain evidence="5">CCAP1064/1</strain>
    </source>
</reference>
<proteinExistence type="inferred from homology"/>
<dbReference type="InterPro" id="IPR013970">
    <property type="entry name" value="Rfa2"/>
</dbReference>
<comment type="subcellular location">
    <subcellularLocation>
        <location evidence="1">Nucleus</location>
    </subcellularLocation>
</comment>
<accession>A0A7S0C636</accession>
<gene>
    <name evidence="5" type="ORF">PINE0816_LOCUS9712</name>
</gene>
<dbReference type="GO" id="GO:0006310">
    <property type="term" value="P:DNA recombination"/>
    <property type="evidence" value="ECO:0007669"/>
    <property type="project" value="InterPro"/>
</dbReference>
<evidence type="ECO:0000256" key="2">
    <source>
        <dbReference type="ARBA" id="ARBA00009761"/>
    </source>
</evidence>
<dbReference type="GO" id="GO:0006260">
    <property type="term" value="P:DNA replication"/>
    <property type="evidence" value="ECO:0007669"/>
    <property type="project" value="InterPro"/>
</dbReference>
<keyword evidence="3" id="KW-0539">Nucleus</keyword>
<dbReference type="InterPro" id="IPR012340">
    <property type="entry name" value="NA-bd_OB-fold"/>
</dbReference>
<name>A0A7S0C636_9STRA</name>
<dbReference type="AlphaFoldDB" id="A0A7S0C636"/>
<dbReference type="GO" id="GO:0031981">
    <property type="term" value="C:nuclear lumen"/>
    <property type="evidence" value="ECO:0007669"/>
    <property type="project" value="UniProtKB-ARBA"/>
</dbReference>
<evidence type="ECO:0000256" key="1">
    <source>
        <dbReference type="ARBA" id="ARBA00004123"/>
    </source>
</evidence>
<dbReference type="Pfam" id="PF08661">
    <property type="entry name" value="Rep_fac-A_3"/>
    <property type="match status" value="1"/>
</dbReference>
<feature type="region of interest" description="Disordered" evidence="4">
    <location>
        <begin position="1"/>
        <end position="23"/>
    </location>
</feature>
<evidence type="ECO:0000256" key="3">
    <source>
        <dbReference type="ARBA" id="ARBA00023242"/>
    </source>
</evidence>
<dbReference type="GO" id="GO:0006281">
    <property type="term" value="P:DNA repair"/>
    <property type="evidence" value="ECO:0007669"/>
    <property type="project" value="InterPro"/>
</dbReference>
<evidence type="ECO:0008006" key="6">
    <source>
        <dbReference type="Google" id="ProtNLM"/>
    </source>
</evidence>
<evidence type="ECO:0000313" key="5">
    <source>
        <dbReference type="EMBL" id="CAD8413580.1"/>
    </source>
</evidence>
<organism evidence="5">
    <name type="scientific">Proboscia inermis</name>
    <dbReference type="NCBI Taxonomy" id="420281"/>
    <lineage>
        <taxon>Eukaryota</taxon>
        <taxon>Sar</taxon>
        <taxon>Stramenopiles</taxon>
        <taxon>Ochrophyta</taxon>
        <taxon>Bacillariophyta</taxon>
        <taxon>Coscinodiscophyceae</taxon>
        <taxon>Rhizosoleniophycidae</taxon>
        <taxon>Rhizosoleniales</taxon>
        <taxon>Rhizosoleniaceae</taxon>
        <taxon>Proboscia</taxon>
    </lineage>
</organism>
<evidence type="ECO:0000256" key="4">
    <source>
        <dbReference type="SAM" id="MobiDB-lite"/>
    </source>
</evidence>
<dbReference type="SUPFAM" id="SSF50249">
    <property type="entry name" value="Nucleic acid-binding proteins"/>
    <property type="match status" value="1"/>
</dbReference>